<protein>
    <submittedName>
        <fullName evidence="1">Uncharacterized protein</fullName>
    </submittedName>
</protein>
<dbReference type="AlphaFoldDB" id="A0A9P0DVJ5"/>
<evidence type="ECO:0000313" key="2">
    <source>
        <dbReference type="Proteomes" id="UP001152798"/>
    </source>
</evidence>
<sequence length="43" mass="5268">MLSWKKSKEDGWMEWQQILDCFLKTEIEQLQHKCTQSILNLQE</sequence>
<dbReference type="Proteomes" id="UP001152798">
    <property type="component" value="Chromosome 1"/>
</dbReference>
<evidence type="ECO:0000313" key="1">
    <source>
        <dbReference type="EMBL" id="CAH1388689.1"/>
    </source>
</evidence>
<dbReference type="EMBL" id="OV725077">
    <property type="protein sequence ID" value="CAH1388689.1"/>
    <property type="molecule type" value="Genomic_DNA"/>
</dbReference>
<accession>A0A9P0DVJ5</accession>
<gene>
    <name evidence="1" type="ORF">NEZAVI_LOCUS253</name>
</gene>
<reference evidence="1" key="1">
    <citation type="submission" date="2022-01" db="EMBL/GenBank/DDBJ databases">
        <authorList>
            <person name="King R."/>
        </authorList>
    </citation>
    <scope>NUCLEOTIDE SEQUENCE</scope>
</reference>
<dbReference type="OrthoDB" id="10497775at2759"/>
<organism evidence="1 2">
    <name type="scientific">Nezara viridula</name>
    <name type="common">Southern green stink bug</name>
    <name type="synonym">Cimex viridulus</name>
    <dbReference type="NCBI Taxonomy" id="85310"/>
    <lineage>
        <taxon>Eukaryota</taxon>
        <taxon>Metazoa</taxon>
        <taxon>Ecdysozoa</taxon>
        <taxon>Arthropoda</taxon>
        <taxon>Hexapoda</taxon>
        <taxon>Insecta</taxon>
        <taxon>Pterygota</taxon>
        <taxon>Neoptera</taxon>
        <taxon>Paraneoptera</taxon>
        <taxon>Hemiptera</taxon>
        <taxon>Heteroptera</taxon>
        <taxon>Panheteroptera</taxon>
        <taxon>Pentatomomorpha</taxon>
        <taxon>Pentatomoidea</taxon>
        <taxon>Pentatomidae</taxon>
        <taxon>Pentatominae</taxon>
        <taxon>Nezara</taxon>
    </lineage>
</organism>
<keyword evidence="2" id="KW-1185">Reference proteome</keyword>
<name>A0A9P0DVJ5_NEZVI</name>
<proteinExistence type="predicted"/>